<name>A0A397VYK6_9GLOM</name>
<comment type="caution">
    <text evidence="1">The sequence shown here is derived from an EMBL/GenBank/DDBJ whole genome shotgun (WGS) entry which is preliminary data.</text>
</comment>
<reference evidence="1 2" key="1">
    <citation type="submission" date="2018-06" db="EMBL/GenBank/DDBJ databases">
        <title>Comparative genomics reveals the genomic features of Rhizophagus irregularis, R. cerebriforme, R. diaphanum and Gigaspora rosea, and their symbiotic lifestyle signature.</title>
        <authorList>
            <person name="Morin E."/>
            <person name="San Clemente H."/>
            <person name="Chen E.C.H."/>
            <person name="De La Providencia I."/>
            <person name="Hainaut M."/>
            <person name="Kuo A."/>
            <person name="Kohler A."/>
            <person name="Murat C."/>
            <person name="Tang N."/>
            <person name="Roy S."/>
            <person name="Loubradou J."/>
            <person name="Henrissat B."/>
            <person name="Grigoriev I.V."/>
            <person name="Corradi N."/>
            <person name="Roux C."/>
            <person name="Martin F.M."/>
        </authorList>
    </citation>
    <scope>NUCLEOTIDE SEQUENCE [LARGE SCALE GENOMIC DNA]</scope>
    <source>
        <strain evidence="1 2">DAOM 194757</strain>
    </source>
</reference>
<gene>
    <name evidence="1" type="ORF">C2G38_1731323</name>
</gene>
<organism evidence="1 2">
    <name type="scientific">Gigaspora rosea</name>
    <dbReference type="NCBI Taxonomy" id="44941"/>
    <lineage>
        <taxon>Eukaryota</taxon>
        <taxon>Fungi</taxon>
        <taxon>Fungi incertae sedis</taxon>
        <taxon>Mucoromycota</taxon>
        <taxon>Glomeromycotina</taxon>
        <taxon>Glomeromycetes</taxon>
        <taxon>Diversisporales</taxon>
        <taxon>Gigasporaceae</taxon>
        <taxon>Gigaspora</taxon>
    </lineage>
</organism>
<dbReference type="Proteomes" id="UP000266673">
    <property type="component" value="Unassembled WGS sequence"/>
</dbReference>
<sequence>MTSFGVLICGVQIRIYQMDLEYDGLYRMYLVADVVLPTQKSQFISLVTILEALYNVKDSVSKVLEVITSDTSPILSHSDYCRLPPPSPEFVQVTVVVSNEESFSI</sequence>
<keyword evidence="2" id="KW-1185">Reference proteome</keyword>
<dbReference type="AlphaFoldDB" id="A0A397VYK6"/>
<evidence type="ECO:0000313" key="1">
    <source>
        <dbReference type="EMBL" id="RIB27650.1"/>
    </source>
</evidence>
<dbReference type="EMBL" id="QKWP01000092">
    <property type="protein sequence ID" value="RIB27650.1"/>
    <property type="molecule type" value="Genomic_DNA"/>
</dbReference>
<dbReference type="OrthoDB" id="2437782at2759"/>
<accession>A0A397VYK6</accession>
<proteinExistence type="predicted"/>
<evidence type="ECO:0000313" key="2">
    <source>
        <dbReference type="Proteomes" id="UP000266673"/>
    </source>
</evidence>
<protein>
    <submittedName>
        <fullName evidence="1">Uncharacterized protein</fullName>
    </submittedName>
</protein>